<feature type="domain" description="CBM3" evidence="3">
    <location>
        <begin position="1207"/>
        <end position="1359"/>
    </location>
</feature>
<dbReference type="SUPFAM" id="SSF48230">
    <property type="entry name" value="Chondroitin AC/alginate lyase"/>
    <property type="match status" value="1"/>
</dbReference>
<protein>
    <submittedName>
        <fullName evidence="4">T9SS type A sorting domain-containing protein</fullName>
    </submittedName>
</protein>
<keyword evidence="1" id="KW-0732">Signal</keyword>
<gene>
    <name evidence="4" type="ORF">F7231_25025</name>
</gene>
<feature type="domain" description="CBM3" evidence="3">
    <location>
        <begin position="1363"/>
        <end position="1514"/>
    </location>
</feature>
<dbReference type="SUPFAM" id="SSF51126">
    <property type="entry name" value="Pectin lyase-like"/>
    <property type="match status" value="1"/>
</dbReference>
<dbReference type="Pfam" id="PF12951">
    <property type="entry name" value="PATR"/>
    <property type="match status" value="1"/>
</dbReference>
<dbReference type="Pfam" id="PF00942">
    <property type="entry name" value="CBM_3"/>
    <property type="match status" value="2"/>
</dbReference>
<dbReference type="InterPro" id="IPR026444">
    <property type="entry name" value="Secre_tail"/>
</dbReference>
<sequence length="1609" mass="169684">MNRFSFSIGWGKGFIALRQAFCLILLLLAVTPFVKAQPFVHPGLLHKQADFDRMKSKVAAGAQPWKAGWDVLTANSHSSLSRAFTNPVPATIYRGFNGTNPENYASIFRDAASAFQTALRWKISGDDAYAEKSIAILNAWSAGMTTISGTADRFLLAGIQGYQLANAAEIMRSYSGWAPTDFTRFQNWMLTVWYPINHDFLVNHNGACISNYYANWDLCNMASILSIGVLCDRRDIYNEAIEYFKNGAGTGSIKNVVPYVYGDLGQWQESGRDQGHTVLGVALAGSFCEMAWSQGDDLYGYDDNRMLKGFEYIAKYNLGYEVPYTTYRNCIGVVQTIVSEDQRGNLRPVWEMVYNHYVNRKGLSAPYSARFAQLVRPEGGGGNYGPNSGGYDQLGFGTLTFSLEEVAKPTNQTITFPPIPNKDFGAADFSPGATASSGLPVVYASLNPTVASINADGTIHVSKPGTATITAQQMGDSQYNPAPVVYQVFTVNQIPGVTDGTWTNTAGILTTTLSSVAGSANLNWPGQTFTVGDFVRLSGTVPGGFTANTNYAVVAVNGSAIQLSQRPGGTAITATTTISNGTGNRFLKWPTATNWSNSVVPGGVQANATFGATSFGNIGGVQLDGTITVGTLTYAANGTSELTLASGLNGGTLTFQTLSGTPAINMINTGARKLFMGNANNNSRVPLKIAGTQGLKITTPVYGGSGSYAGLRIQAAMDWSGLQGGLNLAQGTIELHNTTNSLTDANNVLLPPTRLTMGTDATAVLVYNGANLYANKQTIGALDGTSDAYIISRSNLTNGASTLAIGIDNQDGTFDGTIGSGPTADAVDKGRVNLEKVGTGTQTITGSIKNGTTTIGGTPFYSSVTVNNGKLVLTGANEYQGATTVNSGTLVVNGSLASPVSVTGGTLAGTGLTSGSVSIGSGAFVAPGNSVGTFTSSAELLLSTGATYQLESNSSNSTMDKLVANGVSLNGANLVSSDLGNAGSLPVGTSYVIIDNTSTNPVTGTFAELAEGSSVTIGSIRFQITYQGGTGNDVALVVSKLSQTITFNPLPSKSAGDADFAPGATATSGLSVSYTSSNTDVATIVDGNIHLVGPGSTTITATQAGDATYTAANQVSQTLSVSKRSQTITFAPLPSKKVGDADFDPAATVSSGLPISYASLNVSVATIIDNKIHLVGPGSTTITASQAGDATYTAATPVDQVLVVTLATLVKVKSLDGDNNKTTNNVIRPYLTLINEGTTAVAYSELTARYWFTAENYAGINTWIDYAQLGNSNVKLKYVMLDQPRNGALGYIEYSFTAGAGTLVAGGNSGPIQSRFANTDWADLNESNDYSFTPQSSYGTNEHTTVYQNGYLIWGTEPALVTPVVKLKVYTENRNRNTGSNSISTYLKVTNEGNVPVAYGDLSVRYWFTAEGTQSLNYWIDYAKLGNSNVTGQFVRNVGRSNADTYFELKINPSVGTLYPSGTTDNIQYRIAKADWSNFNETNDYSYKVAGSMAENDRVTIYYKGQLIYGTEPASGARMAAEHTDNPLILTALGNPVANDQALVEIRGATGQPLKLTLTDITGHALFEHQIESVTPGQQQAIPMSRQAGIYLLQASTNTERVTIKLIKP</sequence>
<evidence type="ECO:0000256" key="2">
    <source>
        <dbReference type="ARBA" id="ARBA00023239"/>
    </source>
</evidence>
<dbReference type="InterPro" id="IPR013425">
    <property type="entry name" value="Autotrns_rpt"/>
</dbReference>
<evidence type="ECO:0000313" key="5">
    <source>
        <dbReference type="Proteomes" id="UP000606008"/>
    </source>
</evidence>
<dbReference type="Pfam" id="PF05426">
    <property type="entry name" value="Alginate_lyase"/>
    <property type="match status" value="1"/>
</dbReference>
<dbReference type="InterPro" id="IPR008397">
    <property type="entry name" value="Alginate_lyase_dom"/>
</dbReference>
<dbReference type="InterPro" id="IPR001956">
    <property type="entry name" value="CBM3"/>
</dbReference>
<dbReference type="InterPro" id="IPR008964">
    <property type="entry name" value="Invasin/intimin_cell_adhesion"/>
</dbReference>
<evidence type="ECO:0000259" key="3">
    <source>
        <dbReference type="PROSITE" id="PS51172"/>
    </source>
</evidence>
<dbReference type="InterPro" id="IPR008965">
    <property type="entry name" value="CBM2/CBM3_carb-bd_dom_sf"/>
</dbReference>
<dbReference type="InterPro" id="IPR036966">
    <property type="entry name" value="CBM3_sf"/>
</dbReference>
<dbReference type="NCBIfam" id="TIGR02601">
    <property type="entry name" value="autotrns_rpt"/>
    <property type="match status" value="1"/>
</dbReference>
<accession>A0ABX0QMV4</accession>
<dbReference type="InterPro" id="IPR011050">
    <property type="entry name" value="Pectin_lyase_fold/virulence"/>
</dbReference>
<evidence type="ECO:0000256" key="1">
    <source>
        <dbReference type="ARBA" id="ARBA00022729"/>
    </source>
</evidence>
<reference evidence="4" key="1">
    <citation type="submission" date="2024-05" db="EMBL/GenBank/DDBJ databases">
        <authorList>
            <person name="Jung D.-H."/>
        </authorList>
    </citation>
    <scope>NUCLEOTIDE SEQUENCE</scope>
    <source>
        <strain evidence="4">JA-25</strain>
    </source>
</reference>
<organism evidence="4 5">
    <name type="scientific">Fibrivirga algicola</name>
    <dbReference type="NCBI Taxonomy" id="2950420"/>
    <lineage>
        <taxon>Bacteria</taxon>
        <taxon>Pseudomonadati</taxon>
        <taxon>Bacteroidota</taxon>
        <taxon>Cytophagia</taxon>
        <taxon>Cytophagales</taxon>
        <taxon>Spirosomataceae</taxon>
        <taxon>Fibrivirga</taxon>
    </lineage>
</organism>
<proteinExistence type="predicted"/>
<dbReference type="Proteomes" id="UP000606008">
    <property type="component" value="Unassembled WGS sequence"/>
</dbReference>
<dbReference type="NCBIfam" id="TIGR04183">
    <property type="entry name" value="Por_Secre_tail"/>
    <property type="match status" value="1"/>
</dbReference>
<dbReference type="SUPFAM" id="SSF49384">
    <property type="entry name" value="Carbohydrate-binding domain"/>
    <property type="match status" value="2"/>
</dbReference>
<dbReference type="SUPFAM" id="SSF49373">
    <property type="entry name" value="Invasin/intimin cell-adhesion fragments"/>
    <property type="match status" value="2"/>
</dbReference>
<comment type="caution">
    <text evidence="4">The sequence shown here is derived from an EMBL/GenBank/DDBJ whole genome shotgun (WGS) entry which is preliminary data.</text>
</comment>
<name>A0ABX0QMV4_9BACT</name>
<dbReference type="Gene3D" id="2.60.40.1080">
    <property type="match status" value="2"/>
</dbReference>
<keyword evidence="5" id="KW-1185">Reference proteome</keyword>
<dbReference type="EMBL" id="WAEL01000012">
    <property type="protein sequence ID" value="NID13456.1"/>
    <property type="molecule type" value="Genomic_DNA"/>
</dbReference>
<dbReference type="SMART" id="SM01067">
    <property type="entry name" value="CBM_3"/>
    <property type="match status" value="2"/>
</dbReference>
<evidence type="ECO:0000313" key="4">
    <source>
        <dbReference type="EMBL" id="NID13456.1"/>
    </source>
</evidence>
<dbReference type="Gene3D" id="2.60.40.710">
    <property type="entry name" value="Endoglucanase-like"/>
    <property type="match status" value="2"/>
</dbReference>
<dbReference type="Gene3D" id="1.50.10.100">
    <property type="entry name" value="Chondroitin AC/alginate lyase"/>
    <property type="match status" value="1"/>
</dbReference>
<keyword evidence="2" id="KW-0456">Lyase</keyword>
<dbReference type="InterPro" id="IPR008929">
    <property type="entry name" value="Chondroitin_lyas"/>
</dbReference>
<dbReference type="RefSeq" id="WP_166693979.1">
    <property type="nucleotide sequence ID" value="NZ_WAEL01000012.1"/>
</dbReference>
<dbReference type="PROSITE" id="PS51172">
    <property type="entry name" value="CBM3"/>
    <property type="match status" value="2"/>
</dbReference>